<dbReference type="InterPro" id="IPR010982">
    <property type="entry name" value="Lambda_DNA-bd_dom_sf"/>
</dbReference>
<evidence type="ECO:0000259" key="4">
    <source>
        <dbReference type="PROSITE" id="PS50932"/>
    </source>
</evidence>
<dbReference type="InterPro" id="IPR046335">
    <property type="entry name" value="LacI/GalR-like_sensor"/>
</dbReference>
<dbReference type="PROSITE" id="PS50932">
    <property type="entry name" value="HTH_LACI_2"/>
    <property type="match status" value="1"/>
</dbReference>
<feature type="domain" description="HTH lacI-type" evidence="4">
    <location>
        <begin position="2"/>
        <end position="58"/>
    </location>
</feature>
<evidence type="ECO:0000313" key="6">
    <source>
        <dbReference type="Proteomes" id="UP001596044"/>
    </source>
</evidence>
<dbReference type="PANTHER" id="PTHR30146">
    <property type="entry name" value="LACI-RELATED TRANSCRIPTIONAL REPRESSOR"/>
    <property type="match status" value="1"/>
</dbReference>
<dbReference type="InterPro" id="IPR000843">
    <property type="entry name" value="HTH_LacI"/>
</dbReference>
<keyword evidence="6" id="KW-1185">Reference proteome</keyword>
<dbReference type="PROSITE" id="PS00356">
    <property type="entry name" value="HTH_LACI_1"/>
    <property type="match status" value="1"/>
</dbReference>
<dbReference type="Pfam" id="PF00356">
    <property type="entry name" value="LacI"/>
    <property type="match status" value="1"/>
</dbReference>
<protein>
    <submittedName>
        <fullName evidence="5">LacI family DNA-binding transcriptional regulator</fullName>
    </submittedName>
</protein>
<dbReference type="SMART" id="SM00354">
    <property type="entry name" value="HTH_LACI"/>
    <property type="match status" value="1"/>
</dbReference>
<keyword evidence="2 5" id="KW-0238">DNA-binding</keyword>
<dbReference type="PANTHER" id="PTHR30146:SF109">
    <property type="entry name" value="HTH-TYPE TRANSCRIPTIONAL REGULATOR GALS"/>
    <property type="match status" value="1"/>
</dbReference>
<dbReference type="EMBL" id="JBHSMJ010000025">
    <property type="protein sequence ID" value="MFC5450410.1"/>
    <property type="molecule type" value="Genomic_DNA"/>
</dbReference>
<dbReference type="Proteomes" id="UP001596044">
    <property type="component" value="Unassembled WGS sequence"/>
</dbReference>
<proteinExistence type="predicted"/>
<dbReference type="InterPro" id="IPR028082">
    <property type="entry name" value="Peripla_BP_I"/>
</dbReference>
<evidence type="ECO:0000256" key="3">
    <source>
        <dbReference type="ARBA" id="ARBA00023163"/>
    </source>
</evidence>
<gene>
    <name evidence="5" type="ORF">ACFPOG_19340</name>
</gene>
<dbReference type="SUPFAM" id="SSF53822">
    <property type="entry name" value="Periplasmic binding protein-like I"/>
    <property type="match status" value="1"/>
</dbReference>
<dbReference type="Gene3D" id="3.40.50.2300">
    <property type="match status" value="2"/>
</dbReference>
<dbReference type="GO" id="GO:0003677">
    <property type="term" value="F:DNA binding"/>
    <property type="evidence" value="ECO:0007669"/>
    <property type="project" value="UniProtKB-KW"/>
</dbReference>
<evidence type="ECO:0000256" key="1">
    <source>
        <dbReference type="ARBA" id="ARBA00023015"/>
    </source>
</evidence>
<dbReference type="CDD" id="cd01392">
    <property type="entry name" value="HTH_LacI"/>
    <property type="match status" value="1"/>
</dbReference>
<evidence type="ECO:0000256" key="2">
    <source>
        <dbReference type="ARBA" id="ARBA00023125"/>
    </source>
</evidence>
<dbReference type="Gene3D" id="1.10.260.40">
    <property type="entry name" value="lambda repressor-like DNA-binding domains"/>
    <property type="match status" value="1"/>
</dbReference>
<organism evidence="5 6">
    <name type="scientific">Paenibacillus aestuarii</name>
    <dbReference type="NCBI Taxonomy" id="516965"/>
    <lineage>
        <taxon>Bacteria</taxon>
        <taxon>Bacillati</taxon>
        <taxon>Bacillota</taxon>
        <taxon>Bacilli</taxon>
        <taxon>Bacillales</taxon>
        <taxon>Paenibacillaceae</taxon>
        <taxon>Paenibacillus</taxon>
    </lineage>
</organism>
<dbReference type="SUPFAM" id="SSF47413">
    <property type="entry name" value="lambda repressor-like DNA-binding domains"/>
    <property type="match status" value="1"/>
</dbReference>
<sequence length="347" mass="38782">MPTLKDIAKQVGVSVSTISRVINNDTSRHINPETKKKIWEVVEEIGYKPNESARSLVQNKREEAKPSMLVGCIVMKPQFRGQHPYFSPILSGVSEQLQDLGYTLAYIHSIDELQNEQQLHKAVRETQLDGIILIGAVDAEFIAYIKKHIPAVIGIDLEEDVQSVTLVDYDRIAAVKSVVDHLIEQGHRKIGFIGGDIATNGVPEEKRYTGFKYAMHRAGLEVNPSWVIDTDWRVECSYSGMVELLESQANERPTAMFAASDTLAIAAMRAVTERGLRIPEDISFIGIDNIELSEYTNPPLSTIAVPKYEIGTTTARLLVQYMNGTLNMPMKVQLPYQLIIRQSSQLS</sequence>
<name>A0ABW0KAT4_9BACL</name>
<keyword evidence="3" id="KW-0804">Transcription</keyword>
<dbReference type="PRINTS" id="PR00036">
    <property type="entry name" value="HTHLACI"/>
</dbReference>
<reference evidence="6" key="1">
    <citation type="journal article" date="2019" name="Int. J. Syst. Evol. Microbiol.">
        <title>The Global Catalogue of Microorganisms (GCM) 10K type strain sequencing project: providing services to taxonomists for standard genome sequencing and annotation.</title>
        <authorList>
            <consortium name="The Broad Institute Genomics Platform"/>
            <consortium name="The Broad Institute Genome Sequencing Center for Infectious Disease"/>
            <person name="Wu L."/>
            <person name="Ma J."/>
        </authorList>
    </citation>
    <scope>NUCLEOTIDE SEQUENCE [LARGE SCALE GENOMIC DNA]</scope>
    <source>
        <strain evidence="6">KACC 11904</strain>
    </source>
</reference>
<dbReference type="Pfam" id="PF13377">
    <property type="entry name" value="Peripla_BP_3"/>
    <property type="match status" value="1"/>
</dbReference>
<dbReference type="CDD" id="cd01544">
    <property type="entry name" value="PBP1_GalR"/>
    <property type="match status" value="1"/>
</dbReference>
<evidence type="ECO:0000313" key="5">
    <source>
        <dbReference type="EMBL" id="MFC5450410.1"/>
    </source>
</evidence>
<accession>A0ABW0KAT4</accession>
<comment type="caution">
    <text evidence="5">The sequence shown here is derived from an EMBL/GenBank/DDBJ whole genome shotgun (WGS) entry which is preliminary data.</text>
</comment>
<dbReference type="RefSeq" id="WP_270885695.1">
    <property type="nucleotide sequence ID" value="NZ_JAQFVF010000089.1"/>
</dbReference>
<keyword evidence="1" id="KW-0805">Transcription regulation</keyword>